<feature type="region of interest" description="Disordered" evidence="10">
    <location>
        <begin position="46"/>
        <end position="124"/>
    </location>
</feature>
<evidence type="ECO:0000256" key="4">
    <source>
        <dbReference type="ARBA" id="ARBA00022540"/>
    </source>
</evidence>
<gene>
    <name evidence="11" type="ORF">CBOVIS_LOCUS1680</name>
</gene>
<dbReference type="InterPro" id="IPR000649">
    <property type="entry name" value="IF-2B-related"/>
</dbReference>
<feature type="region of interest" description="Disordered" evidence="10">
    <location>
        <begin position="142"/>
        <end position="172"/>
    </location>
</feature>
<evidence type="ECO:0000256" key="8">
    <source>
        <dbReference type="ARBA" id="ARBA00046432"/>
    </source>
</evidence>
<dbReference type="PANTHER" id="PTHR10233:SF14">
    <property type="entry name" value="TRANSLATION INITIATION FACTOR EIF-2B SUBUNIT DELTA"/>
    <property type="match status" value="1"/>
</dbReference>
<dbReference type="InterPro" id="IPR037171">
    <property type="entry name" value="NagB/RpiA_transferase-like"/>
</dbReference>
<evidence type="ECO:0000256" key="6">
    <source>
        <dbReference type="ARBA" id="ARBA00044147"/>
    </source>
</evidence>
<dbReference type="Gene3D" id="3.40.50.10470">
    <property type="entry name" value="Translation initiation factor eif-2b, domain 2"/>
    <property type="match status" value="1"/>
</dbReference>
<evidence type="ECO:0000313" key="12">
    <source>
        <dbReference type="Proteomes" id="UP000494206"/>
    </source>
</evidence>
<dbReference type="GO" id="GO:0005829">
    <property type="term" value="C:cytosol"/>
    <property type="evidence" value="ECO:0007669"/>
    <property type="project" value="UniProtKB-SubCell"/>
</dbReference>
<evidence type="ECO:0000256" key="3">
    <source>
        <dbReference type="ARBA" id="ARBA00022490"/>
    </source>
</evidence>
<dbReference type="OrthoDB" id="10254737at2759"/>
<reference evidence="11 12" key="1">
    <citation type="submission" date="2020-04" db="EMBL/GenBank/DDBJ databases">
        <authorList>
            <person name="Laetsch R D."/>
            <person name="Stevens L."/>
            <person name="Kumar S."/>
            <person name="Blaxter L. M."/>
        </authorList>
    </citation>
    <scope>NUCLEOTIDE SEQUENCE [LARGE SCALE GENOMIC DNA]</scope>
</reference>
<dbReference type="GO" id="GO:0003743">
    <property type="term" value="F:translation initiation factor activity"/>
    <property type="evidence" value="ECO:0007669"/>
    <property type="project" value="UniProtKB-KW"/>
</dbReference>
<organism evidence="11 12">
    <name type="scientific">Caenorhabditis bovis</name>
    <dbReference type="NCBI Taxonomy" id="2654633"/>
    <lineage>
        <taxon>Eukaryota</taxon>
        <taxon>Metazoa</taxon>
        <taxon>Ecdysozoa</taxon>
        <taxon>Nematoda</taxon>
        <taxon>Chromadorea</taxon>
        <taxon>Rhabditida</taxon>
        <taxon>Rhabditina</taxon>
        <taxon>Rhabditomorpha</taxon>
        <taxon>Rhabditoidea</taxon>
        <taxon>Rhabditidae</taxon>
        <taxon>Peloderinae</taxon>
        <taxon>Caenorhabditis</taxon>
    </lineage>
</organism>
<proteinExistence type="inferred from homology"/>
<evidence type="ECO:0000256" key="7">
    <source>
        <dbReference type="ARBA" id="ARBA00044356"/>
    </source>
</evidence>
<evidence type="ECO:0000256" key="1">
    <source>
        <dbReference type="ARBA" id="ARBA00004514"/>
    </source>
</evidence>
<sequence length="524" mass="57378">MSNKKPPSTNGMQKDPVDGLKQAFAKLSEEVKHLGMVLGVNDEAATVASPAKEAKSQSEKSDNKKHEELTQEEKKAQRAAKAAEKKKRAEQAAAKKAADSQKPAKEAPKQQKPQKNAPKKEENVNENFAEVEKVVNGVANLKIDSTPPKSEPKANVKSALKQKNNVKGGPSREVQFDLLSNTSARLSDSEENLVVAIPEAPVAQLGDASAISHIHPAFLTLFARCDRELIVDLDQLCQEFIQTFREFLADFGASRVAEKADPSTFGNDLGQSMRPQIGYLTQNGARHLPYALGNIVRQLKRVIAKMDGSYYKIGSQSDVNIQQMEEIDDWLQEAARINFEPAYQAIAYYLSPKIKNAEGVLTYDWCPAVNFVLHKSIESYPDLRICFVDAELNGRGVRHVNSFVDKGYRCQYTDLKSIGYAVSQCSMVILGCSAILSNGCVATSRGSIQVALAAKAFNVPVLVISQSFKFVDKVQSYPKMALLDRENIELVPSTLVTAVVTDIRILPPTAASAVLKAKALDVDN</sequence>
<comment type="similarity">
    <text evidence="2 9">Belongs to the eIF-2B alpha/beta/delta subunits family.</text>
</comment>
<evidence type="ECO:0000256" key="10">
    <source>
        <dbReference type="SAM" id="MobiDB-lite"/>
    </source>
</evidence>
<evidence type="ECO:0000313" key="11">
    <source>
        <dbReference type="EMBL" id="CAB3398402.1"/>
    </source>
</evidence>
<evidence type="ECO:0000256" key="5">
    <source>
        <dbReference type="ARBA" id="ARBA00022917"/>
    </source>
</evidence>
<dbReference type="SUPFAM" id="SSF100950">
    <property type="entry name" value="NagB/RpiA/CoA transferase-like"/>
    <property type="match status" value="1"/>
</dbReference>
<feature type="compositionally biased region" description="Polar residues" evidence="10">
    <location>
        <begin position="1"/>
        <end position="12"/>
    </location>
</feature>
<keyword evidence="4" id="KW-0396">Initiation factor</keyword>
<keyword evidence="5" id="KW-0648">Protein biosynthesis</keyword>
<accession>A0A8S1ECC8</accession>
<dbReference type="EMBL" id="CADEPM010000001">
    <property type="protein sequence ID" value="CAB3398402.1"/>
    <property type="molecule type" value="Genomic_DNA"/>
</dbReference>
<feature type="compositionally biased region" description="Basic and acidic residues" evidence="10">
    <location>
        <begin position="96"/>
        <end position="109"/>
    </location>
</feature>
<keyword evidence="12" id="KW-1185">Reference proteome</keyword>
<evidence type="ECO:0000256" key="2">
    <source>
        <dbReference type="ARBA" id="ARBA00007251"/>
    </source>
</evidence>
<dbReference type="InterPro" id="IPR042529">
    <property type="entry name" value="IF_2B-like_C"/>
</dbReference>
<dbReference type="AlphaFoldDB" id="A0A8S1ECC8"/>
<dbReference type="Proteomes" id="UP000494206">
    <property type="component" value="Unassembled WGS sequence"/>
</dbReference>
<dbReference type="PANTHER" id="PTHR10233">
    <property type="entry name" value="TRANSLATION INITIATION FACTOR EIF-2B"/>
    <property type="match status" value="1"/>
</dbReference>
<feature type="compositionally biased region" description="Basic and acidic residues" evidence="10">
    <location>
        <begin position="52"/>
        <end position="90"/>
    </location>
</feature>
<keyword evidence="3" id="KW-0963">Cytoplasm</keyword>
<name>A0A8S1ECC8_9PELO</name>
<evidence type="ECO:0000256" key="9">
    <source>
        <dbReference type="RuleBase" id="RU003814"/>
    </source>
</evidence>
<dbReference type="Pfam" id="PF01008">
    <property type="entry name" value="IF-2B"/>
    <property type="match status" value="1"/>
</dbReference>
<feature type="region of interest" description="Disordered" evidence="10">
    <location>
        <begin position="1"/>
        <end position="21"/>
    </location>
</feature>
<protein>
    <recommendedName>
        <fullName evidence="6">Translation initiation factor eIF2B subunit delta</fullName>
    </recommendedName>
    <alternativeName>
        <fullName evidence="7">eIF2B GDP-GTP exchange factor subunit delta</fullName>
    </alternativeName>
</protein>
<comment type="subunit">
    <text evidence="8">Component of the translation initiation factor 2B (eIF2B) complex which is a heterodecamer of two sets of five different subunits: alpha, beta, gamma, delta and epsilon. Subunits alpha, beta and delta comprise a regulatory subcomplex and subunits epsilon and gamma comprise a catalytic subcomplex. Within the complex, the hexameric regulatory complex resides at the center, with the two heterodimeric catalytic subcomplexes bound on opposite sides.</text>
</comment>
<comment type="subcellular location">
    <subcellularLocation>
        <location evidence="1">Cytoplasm</location>
        <location evidence="1">Cytosol</location>
    </subcellularLocation>
</comment>
<comment type="caution">
    <text evidence="11">The sequence shown here is derived from an EMBL/GenBank/DDBJ whole genome shotgun (WGS) entry which is preliminary data.</text>
</comment>